<reference evidence="1" key="1">
    <citation type="submission" date="2014-09" db="EMBL/GenBank/DDBJ databases">
        <authorList>
            <person name="Magalhaes I.L.F."/>
            <person name="Oliveira U."/>
            <person name="Santos F.R."/>
            <person name="Vidigal T.H.D.A."/>
            <person name="Brescovit A.D."/>
            <person name="Santos A.J."/>
        </authorList>
    </citation>
    <scope>NUCLEOTIDE SEQUENCE</scope>
    <source>
        <tissue evidence="1">Shoot tissue taken approximately 20 cm above the soil surface</tissue>
    </source>
</reference>
<dbReference type="EMBL" id="GBRH01189528">
    <property type="protein sequence ID" value="JAE08368.1"/>
    <property type="molecule type" value="Transcribed_RNA"/>
</dbReference>
<dbReference type="AlphaFoldDB" id="A0A0A9FJA7"/>
<reference evidence="1" key="2">
    <citation type="journal article" date="2015" name="Data Brief">
        <title>Shoot transcriptome of the giant reed, Arundo donax.</title>
        <authorList>
            <person name="Barrero R.A."/>
            <person name="Guerrero F.D."/>
            <person name="Moolhuijzen P."/>
            <person name="Goolsby J.A."/>
            <person name="Tidwell J."/>
            <person name="Bellgard S.E."/>
            <person name="Bellgard M.I."/>
        </authorList>
    </citation>
    <scope>NUCLEOTIDE SEQUENCE</scope>
    <source>
        <tissue evidence="1">Shoot tissue taken approximately 20 cm above the soil surface</tissue>
    </source>
</reference>
<protein>
    <submittedName>
        <fullName evidence="1">Uncharacterized protein</fullName>
    </submittedName>
</protein>
<proteinExistence type="predicted"/>
<evidence type="ECO:0000313" key="1">
    <source>
        <dbReference type="EMBL" id="JAE08368.1"/>
    </source>
</evidence>
<accession>A0A0A9FJA7</accession>
<sequence>MCMQFNIAINDYQDNMSNESHTSNRKAIKVTMIKENERTRLIRSSKFFDMFRRPCITHRRSH</sequence>
<name>A0A0A9FJA7_ARUDO</name>
<organism evidence="1">
    <name type="scientific">Arundo donax</name>
    <name type="common">Giant reed</name>
    <name type="synonym">Donax arundinaceus</name>
    <dbReference type="NCBI Taxonomy" id="35708"/>
    <lineage>
        <taxon>Eukaryota</taxon>
        <taxon>Viridiplantae</taxon>
        <taxon>Streptophyta</taxon>
        <taxon>Embryophyta</taxon>
        <taxon>Tracheophyta</taxon>
        <taxon>Spermatophyta</taxon>
        <taxon>Magnoliopsida</taxon>
        <taxon>Liliopsida</taxon>
        <taxon>Poales</taxon>
        <taxon>Poaceae</taxon>
        <taxon>PACMAD clade</taxon>
        <taxon>Arundinoideae</taxon>
        <taxon>Arundineae</taxon>
        <taxon>Arundo</taxon>
    </lineage>
</organism>